<reference evidence="6 7" key="1">
    <citation type="submission" date="2018-02" db="EMBL/GenBank/DDBJ databases">
        <title>Genomic Encyclopedia of Archaeal and Bacterial Type Strains, Phase II (KMG-II): from individual species to whole genera.</title>
        <authorList>
            <person name="Goeker M."/>
        </authorList>
    </citation>
    <scope>NUCLEOTIDE SEQUENCE [LARGE SCALE GENOMIC DNA]</scope>
    <source>
        <strain evidence="6 7">DSM 3808</strain>
    </source>
</reference>
<dbReference type="OrthoDB" id="9803735at2"/>
<evidence type="ECO:0000256" key="3">
    <source>
        <dbReference type="ARBA" id="ARBA00023125"/>
    </source>
</evidence>
<comment type="caution">
    <text evidence="6">The sequence shown here is derived from an EMBL/GenBank/DDBJ whole genome shotgun (WGS) entry which is preliminary data.</text>
</comment>
<dbReference type="GO" id="GO:0005829">
    <property type="term" value="C:cytosol"/>
    <property type="evidence" value="ECO:0007669"/>
    <property type="project" value="TreeGrafter"/>
</dbReference>
<dbReference type="AlphaFoldDB" id="A0A2S6HUK5"/>
<protein>
    <submittedName>
        <fullName evidence="6">DNA-binding transcriptional LysR family regulator</fullName>
    </submittedName>
</protein>
<dbReference type="GO" id="GO:0003700">
    <property type="term" value="F:DNA-binding transcription factor activity"/>
    <property type="evidence" value="ECO:0007669"/>
    <property type="project" value="InterPro"/>
</dbReference>
<evidence type="ECO:0000256" key="4">
    <source>
        <dbReference type="ARBA" id="ARBA00023163"/>
    </source>
</evidence>
<dbReference type="Pfam" id="PF00126">
    <property type="entry name" value="HTH_1"/>
    <property type="match status" value="1"/>
</dbReference>
<dbReference type="PROSITE" id="PS50931">
    <property type="entry name" value="HTH_LYSR"/>
    <property type="match status" value="1"/>
</dbReference>
<comment type="similarity">
    <text evidence="1">Belongs to the LysR transcriptional regulatory family.</text>
</comment>
<gene>
    <name evidence="6" type="ORF">BXY41_104311</name>
</gene>
<name>A0A2S6HUK5_9FIRM</name>
<dbReference type="SUPFAM" id="SSF46785">
    <property type="entry name" value="Winged helix' DNA-binding domain"/>
    <property type="match status" value="1"/>
</dbReference>
<dbReference type="EMBL" id="PTJA01000004">
    <property type="protein sequence ID" value="PPK81508.1"/>
    <property type="molecule type" value="Genomic_DNA"/>
</dbReference>
<dbReference type="PANTHER" id="PTHR30419">
    <property type="entry name" value="HTH-TYPE TRANSCRIPTIONAL REGULATOR YBHD"/>
    <property type="match status" value="1"/>
</dbReference>
<dbReference type="Gene3D" id="3.40.190.290">
    <property type="match status" value="1"/>
</dbReference>
<dbReference type="InterPro" id="IPR005119">
    <property type="entry name" value="LysR_subst-bd"/>
</dbReference>
<dbReference type="PANTHER" id="PTHR30419:SF8">
    <property type="entry name" value="NITROGEN ASSIMILATION TRANSCRIPTIONAL ACTIVATOR-RELATED"/>
    <property type="match status" value="1"/>
</dbReference>
<dbReference type="InterPro" id="IPR036390">
    <property type="entry name" value="WH_DNA-bd_sf"/>
</dbReference>
<accession>A0A2S6HUK5</accession>
<dbReference type="CDD" id="cd05466">
    <property type="entry name" value="PBP2_LTTR_substrate"/>
    <property type="match status" value="1"/>
</dbReference>
<sequence>MDLRQIDNIIAIEQEKSISKAAQKLFLTQSALNQQLLRLEKELGTQLFERKSHSMVPTVAGRIYLNTARQMVDLKQETYKIIHDISGERRGEISLAYSPEQGSLMFSNVYPIFHAAYPEITFRIAEARVKKMEQLLLQKEVTLACLAYFGNHKNPAIEYNEMEEEFIVLGLPISHPLASLAGERSYDTLPSIDLTLFKGDSFALIARDSRMRDLVDELFERAGFIPNILFESASTQTVFNMVKQQICPAFFPQSYVDPDAPIAYFTVPPRHTWMRTIAYLKGSYLTKPEKYFMSLAINYVKGTLEI</sequence>
<dbReference type="PRINTS" id="PR00039">
    <property type="entry name" value="HTHLYSR"/>
</dbReference>
<keyword evidence="3 6" id="KW-0238">DNA-binding</keyword>
<proteinExistence type="inferred from homology"/>
<dbReference type="InterPro" id="IPR000847">
    <property type="entry name" value="LysR_HTH_N"/>
</dbReference>
<evidence type="ECO:0000313" key="7">
    <source>
        <dbReference type="Proteomes" id="UP000237749"/>
    </source>
</evidence>
<evidence type="ECO:0000256" key="1">
    <source>
        <dbReference type="ARBA" id="ARBA00009437"/>
    </source>
</evidence>
<dbReference type="Pfam" id="PF03466">
    <property type="entry name" value="LysR_substrate"/>
    <property type="match status" value="1"/>
</dbReference>
<organism evidence="6 7">
    <name type="scientific">Lacrimispora xylanisolvens</name>
    <dbReference type="NCBI Taxonomy" id="384636"/>
    <lineage>
        <taxon>Bacteria</taxon>
        <taxon>Bacillati</taxon>
        <taxon>Bacillota</taxon>
        <taxon>Clostridia</taxon>
        <taxon>Lachnospirales</taxon>
        <taxon>Lachnospiraceae</taxon>
        <taxon>Lacrimispora</taxon>
    </lineage>
</organism>
<evidence type="ECO:0000313" key="6">
    <source>
        <dbReference type="EMBL" id="PPK81508.1"/>
    </source>
</evidence>
<dbReference type="InterPro" id="IPR036388">
    <property type="entry name" value="WH-like_DNA-bd_sf"/>
</dbReference>
<dbReference type="RefSeq" id="WP_104436597.1">
    <property type="nucleotide sequence ID" value="NZ_PTJA01000004.1"/>
</dbReference>
<evidence type="ECO:0000256" key="2">
    <source>
        <dbReference type="ARBA" id="ARBA00023015"/>
    </source>
</evidence>
<dbReference type="SUPFAM" id="SSF53850">
    <property type="entry name" value="Periplasmic binding protein-like II"/>
    <property type="match status" value="1"/>
</dbReference>
<keyword evidence="4" id="KW-0804">Transcription</keyword>
<dbReference type="InterPro" id="IPR050950">
    <property type="entry name" value="HTH-type_LysR_regulators"/>
</dbReference>
<dbReference type="Proteomes" id="UP000237749">
    <property type="component" value="Unassembled WGS sequence"/>
</dbReference>
<dbReference type="Gene3D" id="1.10.10.10">
    <property type="entry name" value="Winged helix-like DNA-binding domain superfamily/Winged helix DNA-binding domain"/>
    <property type="match status" value="1"/>
</dbReference>
<keyword evidence="7" id="KW-1185">Reference proteome</keyword>
<dbReference type="GO" id="GO:0003677">
    <property type="term" value="F:DNA binding"/>
    <property type="evidence" value="ECO:0007669"/>
    <property type="project" value="UniProtKB-KW"/>
</dbReference>
<keyword evidence="2" id="KW-0805">Transcription regulation</keyword>
<feature type="domain" description="HTH lysR-type" evidence="5">
    <location>
        <begin position="1"/>
        <end position="58"/>
    </location>
</feature>
<evidence type="ECO:0000259" key="5">
    <source>
        <dbReference type="PROSITE" id="PS50931"/>
    </source>
</evidence>